<feature type="compositionally biased region" description="Basic residues" evidence="1">
    <location>
        <begin position="32"/>
        <end position="41"/>
    </location>
</feature>
<feature type="region of interest" description="Disordered" evidence="1">
    <location>
        <begin position="1"/>
        <end position="41"/>
    </location>
</feature>
<gene>
    <name evidence="2" type="ORF">T459_20337</name>
</gene>
<protein>
    <submittedName>
        <fullName evidence="2">Uncharacterized protein</fullName>
    </submittedName>
</protein>
<evidence type="ECO:0000256" key="1">
    <source>
        <dbReference type="SAM" id="MobiDB-lite"/>
    </source>
</evidence>
<evidence type="ECO:0000313" key="2">
    <source>
        <dbReference type="EMBL" id="PHT76815.1"/>
    </source>
</evidence>
<dbReference type="Proteomes" id="UP000222542">
    <property type="component" value="Unassembled WGS sequence"/>
</dbReference>
<organism evidence="2 3">
    <name type="scientific">Capsicum annuum</name>
    <name type="common">Capsicum pepper</name>
    <dbReference type="NCBI Taxonomy" id="4072"/>
    <lineage>
        <taxon>Eukaryota</taxon>
        <taxon>Viridiplantae</taxon>
        <taxon>Streptophyta</taxon>
        <taxon>Embryophyta</taxon>
        <taxon>Tracheophyta</taxon>
        <taxon>Spermatophyta</taxon>
        <taxon>Magnoliopsida</taxon>
        <taxon>eudicotyledons</taxon>
        <taxon>Gunneridae</taxon>
        <taxon>Pentapetalae</taxon>
        <taxon>asterids</taxon>
        <taxon>lamiids</taxon>
        <taxon>Solanales</taxon>
        <taxon>Solanaceae</taxon>
        <taxon>Solanoideae</taxon>
        <taxon>Capsiceae</taxon>
        <taxon>Capsicum</taxon>
    </lineage>
</organism>
<reference evidence="2 3" key="1">
    <citation type="journal article" date="2014" name="Nat. Genet.">
        <title>Genome sequence of the hot pepper provides insights into the evolution of pungency in Capsicum species.</title>
        <authorList>
            <person name="Kim S."/>
            <person name="Park M."/>
            <person name="Yeom S.I."/>
            <person name="Kim Y.M."/>
            <person name="Lee J.M."/>
            <person name="Lee H.A."/>
            <person name="Seo E."/>
            <person name="Choi J."/>
            <person name="Cheong K."/>
            <person name="Kim K.T."/>
            <person name="Jung K."/>
            <person name="Lee G.W."/>
            <person name="Oh S.K."/>
            <person name="Bae C."/>
            <person name="Kim S.B."/>
            <person name="Lee H.Y."/>
            <person name="Kim S.Y."/>
            <person name="Kim M.S."/>
            <person name="Kang B.C."/>
            <person name="Jo Y.D."/>
            <person name="Yang H.B."/>
            <person name="Jeong H.J."/>
            <person name="Kang W.H."/>
            <person name="Kwon J.K."/>
            <person name="Shin C."/>
            <person name="Lim J.Y."/>
            <person name="Park J.H."/>
            <person name="Huh J.H."/>
            <person name="Kim J.S."/>
            <person name="Kim B.D."/>
            <person name="Cohen O."/>
            <person name="Paran I."/>
            <person name="Suh M.C."/>
            <person name="Lee S.B."/>
            <person name="Kim Y.K."/>
            <person name="Shin Y."/>
            <person name="Noh S.J."/>
            <person name="Park J."/>
            <person name="Seo Y.S."/>
            <person name="Kwon S.Y."/>
            <person name="Kim H.A."/>
            <person name="Park J.M."/>
            <person name="Kim H.J."/>
            <person name="Choi S.B."/>
            <person name="Bosland P.W."/>
            <person name="Reeves G."/>
            <person name="Jo S.H."/>
            <person name="Lee B.W."/>
            <person name="Cho H.T."/>
            <person name="Choi H.S."/>
            <person name="Lee M.S."/>
            <person name="Yu Y."/>
            <person name="Do Choi Y."/>
            <person name="Park B.S."/>
            <person name="van Deynze A."/>
            <person name="Ashrafi H."/>
            <person name="Hill T."/>
            <person name="Kim W.T."/>
            <person name="Pai H.S."/>
            <person name="Ahn H.K."/>
            <person name="Yeam I."/>
            <person name="Giovannoni J.J."/>
            <person name="Rose J.K."/>
            <person name="Sorensen I."/>
            <person name="Lee S.J."/>
            <person name="Kim R.W."/>
            <person name="Choi I.Y."/>
            <person name="Choi B.S."/>
            <person name="Lim J.S."/>
            <person name="Lee Y.H."/>
            <person name="Choi D."/>
        </authorList>
    </citation>
    <scope>NUCLEOTIDE SEQUENCE [LARGE SCALE GENOMIC DNA]</scope>
    <source>
        <strain evidence="3">cv. CM334</strain>
    </source>
</reference>
<keyword evidence="3" id="KW-1185">Reference proteome</keyword>
<comment type="caution">
    <text evidence="2">The sequence shown here is derived from an EMBL/GenBank/DDBJ whole genome shotgun (WGS) entry which is preliminary data.</text>
</comment>
<feature type="compositionally biased region" description="Polar residues" evidence="1">
    <location>
        <begin position="1"/>
        <end position="12"/>
    </location>
</feature>
<reference evidence="2 3" key="2">
    <citation type="journal article" date="2017" name="Genome Biol.">
        <title>New reference genome sequences of hot pepper reveal the massive evolution of plant disease-resistance genes by retroduplication.</title>
        <authorList>
            <person name="Kim S."/>
            <person name="Park J."/>
            <person name="Yeom S.I."/>
            <person name="Kim Y.M."/>
            <person name="Seo E."/>
            <person name="Kim K.T."/>
            <person name="Kim M.S."/>
            <person name="Lee J.M."/>
            <person name="Cheong K."/>
            <person name="Shin H.S."/>
            <person name="Kim S.B."/>
            <person name="Han K."/>
            <person name="Lee J."/>
            <person name="Park M."/>
            <person name="Lee H.A."/>
            <person name="Lee H.Y."/>
            <person name="Lee Y."/>
            <person name="Oh S."/>
            <person name="Lee J.H."/>
            <person name="Choi E."/>
            <person name="Choi E."/>
            <person name="Lee S.E."/>
            <person name="Jeon J."/>
            <person name="Kim H."/>
            <person name="Choi G."/>
            <person name="Song H."/>
            <person name="Lee J."/>
            <person name="Lee S.C."/>
            <person name="Kwon J.K."/>
            <person name="Lee H.Y."/>
            <person name="Koo N."/>
            <person name="Hong Y."/>
            <person name="Kim R.W."/>
            <person name="Kang W.H."/>
            <person name="Huh J.H."/>
            <person name="Kang B.C."/>
            <person name="Yang T.J."/>
            <person name="Lee Y.H."/>
            <person name="Bennetzen J.L."/>
            <person name="Choi D."/>
        </authorList>
    </citation>
    <scope>NUCLEOTIDE SEQUENCE [LARGE SCALE GENOMIC DNA]</scope>
    <source>
        <strain evidence="3">cv. CM334</strain>
    </source>
</reference>
<dbReference type="Gramene" id="PHT76815">
    <property type="protein sequence ID" value="PHT76815"/>
    <property type="gene ID" value="T459_20337"/>
</dbReference>
<evidence type="ECO:0000313" key="3">
    <source>
        <dbReference type="Proteomes" id="UP000222542"/>
    </source>
</evidence>
<dbReference type="AlphaFoldDB" id="A0A2G2Z4N6"/>
<proteinExistence type="predicted"/>
<dbReference type="EMBL" id="AYRZ02000007">
    <property type="protein sequence ID" value="PHT76815.1"/>
    <property type="molecule type" value="Genomic_DNA"/>
</dbReference>
<accession>A0A2G2Z4N6</accession>
<sequence>MAQESQTSSSSGRGIGREMPPQRQDHEDNSRGHTRPFKRSKMVGIGIYQAEDDFTTLNPGLSSRKVISTGAKVTKRFGIGTGGIGYIPRQGFK</sequence>
<name>A0A2G2Z4N6_CAPAN</name>